<protein>
    <submittedName>
        <fullName evidence="3">Uncharacterized protein</fullName>
    </submittedName>
</protein>
<gene>
    <name evidence="3" type="ORF">P153DRAFT_354365</name>
</gene>
<accession>A0A6A6AMA0</accession>
<dbReference type="OrthoDB" id="3800804at2759"/>
<evidence type="ECO:0000313" key="4">
    <source>
        <dbReference type="Proteomes" id="UP000799771"/>
    </source>
</evidence>
<reference evidence="3" key="1">
    <citation type="journal article" date="2020" name="Stud. Mycol.">
        <title>101 Dothideomycetes genomes: a test case for predicting lifestyles and emergence of pathogens.</title>
        <authorList>
            <person name="Haridas S."/>
            <person name="Albert R."/>
            <person name="Binder M."/>
            <person name="Bloem J."/>
            <person name="Labutti K."/>
            <person name="Salamov A."/>
            <person name="Andreopoulos B."/>
            <person name="Baker S."/>
            <person name="Barry K."/>
            <person name="Bills G."/>
            <person name="Bluhm B."/>
            <person name="Cannon C."/>
            <person name="Castanera R."/>
            <person name="Culley D."/>
            <person name="Daum C."/>
            <person name="Ezra D."/>
            <person name="Gonzalez J."/>
            <person name="Henrissat B."/>
            <person name="Kuo A."/>
            <person name="Liang C."/>
            <person name="Lipzen A."/>
            <person name="Lutzoni F."/>
            <person name="Magnuson J."/>
            <person name="Mondo S."/>
            <person name="Nolan M."/>
            <person name="Ohm R."/>
            <person name="Pangilinan J."/>
            <person name="Park H.-J."/>
            <person name="Ramirez L."/>
            <person name="Alfaro M."/>
            <person name="Sun H."/>
            <person name="Tritt A."/>
            <person name="Yoshinaga Y."/>
            <person name="Zwiers L.-H."/>
            <person name="Turgeon B."/>
            <person name="Goodwin S."/>
            <person name="Spatafora J."/>
            <person name="Crous P."/>
            <person name="Grigoriev I."/>
        </authorList>
    </citation>
    <scope>NUCLEOTIDE SEQUENCE</scope>
    <source>
        <strain evidence="3">CBS 119687</strain>
    </source>
</reference>
<dbReference type="AlphaFoldDB" id="A0A6A6AMA0"/>
<dbReference type="Proteomes" id="UP000799771">
    <property type="component" value="Unassembled WGS sequence"/>
</dbReference>
<evidence type="ECO:0000256" key="2">
    <source>
        <dbReference type="SAM" id="SignalP"/>
    </source>
</evidence>
<feature type="signal peptide" evidence="2">
    <location>
        <begin position="1"/>
        <end position="15"/>
    </location>
</feature>
<evidence type="ECO:0000256" key="1">
    <source>
        <dbReference type="SAM" id="MobiDB-lite"/>
    </source>
</evidence>
<name>A0A6A6AMA0_9PLEO</name>
<keyword evidence="2" id="KW-0732">Signal</keyword>
<proteinExistence type="predicted"/>
<dbReference type="RefSeq" id="XP_033527307.1">
    <property type="nucleotide sequence ID" value="XM_033666501.1"/>
</dbReference>
<dbReference type="EMBL" id="ML977500">
    <property type="protein sequence ID" value="KAF2132920.1"/>
    <property type="molecule type" value="Genomic_DNA"/>
</dbReference>
<evidence type="ECO:0000313" key="3">
    <source>
        <dbReference type="EMBL" id="KAF2132920.1"/>
    </source>
</evidence>
<sequence>MKLLILTTLLPTTLATLDPKTLNPTHLSLLSVLRTGIPSSFSAALPTASQDPQWYIDLPLDVKELLPQLYPLSTSTSTSPSPSASTAAVSDVPQLLESETPTSTTTQRLTSRTTTVVTRTVGRGNAGTGIGTGISGGVNGTGGLATSTSSSTATETAVPSGLFSAGAGRAVGVEVWAGVCWVGVGVGFFAFA</sequence>
<keyword evidence="4" id="KW-1185">Reference proteome</keyword>
<feature type="region of interest" description="Disordered" evidence="1">
    <location>
        <begin position="73"/>
        <end position="115"/>
    </location>
</feature>
<dbReference type="GeneID" id="54406933"/>
<feature type="chain" id="PRO_5025599602" evidence="2">
    <location>
        <begin position="16"/>
        <end position="192"/>
    </location>
</feature>
<organism evidence="3 4">
    <name type="scientific">Dothidotthia symphoricarpi CBS 119687</name>
    <dbReference type="NCBI Taxonomy" id="1392245"/>
    <lineage>
        <taxon>Eukaryota</taxon>
        <taxon>Fungi</taxon>
        <taxon>Dikarya</taxon>
        <taxon>Ascomycota</taxon>
        <taxon>Pezizomycotina</taxon>
        <taxon>Dothideomycetes</taxon>
        <taxon>Pleosporomycetidae</taxon>
        <taxon>Pleosporales</taxon>
        <taxon>Dothidotthiaceae</taxon>
        <taxon>Dothidotthia</taxon>
    </lineage>
</organism>